<reference evidence="1 2" key="1">
    <citation type="submission" date="2020-07" db="EMBL/GenBank/DDBJ databases">
        <title>Genomic Encyclopedia of Type Strains, Phase IV (KMG-V): Genome sequencing to study the core and pangenomes of soil and plant-associated prokaryotes.</title>
        <authorList>
            <person name="Whitman W."/>
        </authorList>
    </citation>
    <scope>NUCLEOTIDE SEQUENCE [LARGE SCALE GENOMIC DNA]</scope>
    <source>
        <strain evidence="1 2">SEMIA 4052</strain>
    </source>
</reference>
<gene>
    <name evidence="1" type="ORF">GGI64_004124</name>
</gene>
<dbReference type="Proteomes" id="UP000535276">
    <property type="component" value="Unassembled WGS sequence"/>
</dbReference>
<dbReference type="EMBL" id="JACBZV010000007">
    <property type="protein sequence ID" value="NYJ13043.1"/>
    <property type="molecule type" value="Genomic_DNA"/>
</dbReference>
<evidence type="ECO:0000313" key="2">
    <source>
        <dbReference type="Proteomes" id="UP000535276"/>
    </source>
</evidence>
<proteinExistence type="predicted"/>
<dbReference type="RefSeq" id="WP_246714184.1">
    <property type="nucleotide sequence ID" value="NZ_JACBZV010000007.1"/>
</dbReference>
<name>A0A7Z0IZV3_RHILE</name>
<accession>A0A7Z0IZV3</accession>
<dbReference type="AlphaFoldDB" id="A0A7Z0IZV3"/>
<organism evidence="1 2">
    <name type="scientific">Rhizobium leguminosarum</name>
    <dbReference type="NCBI Taxonomy" id="384"/>
    <lineage>
        <taxon>Bacteria</taxon>
        <taxon>Pseudomonadati</taxon>
        <taxon>Pseudomonadota</taxon>
        <taxon>Alphaproteobacteria</taxon>
        <taxon>Hyphomicrobiales</taxon>
        <taxon>Rhizobiaceae</taxon>
        <taxon>Rhizobium/Agrobacterium group</taxon>
        <taxon>Rhizobium</taxon>
    </lineage>
</organism>
<comment type="caution">
    <text evidence="1">The sequence shown here is derived from an EMBL/GenBank/DDBJ whole genome shotgun (WGS) entry which is preliminary data.</text>
</comment>
<evidence type="ECO:0000313" key="1">
    <source>
        <dbReference type="EMBL" id="NYJ13043.1"/>
    </source>
</evidence>
<protein>
    <submittedName>
        <fullName evidence="1">Uncharacterized protein</fullName>
    </submittedName>
</protein>
<sequence length="103" mass="11726">MKGASVTVVLFGADTYERESPRMSLKEVMSSRMAYLPSNVHNVKDPSHGSDVQGRNPLEYWYIDHSRKKTSFAVLYKPYNWVRDDGYTNMPPWIKAAAKAAGR</sequence>